<protein>
    <submittedName>
        <fullName evidence="3">NAD-dependent epimerase/dehydratase family protein</fullName>
    </submittedName>
</protein>
<dbReference type="Gene3D" id="3.40.50.2000">
    <property type="entry name" value="Glycogen Phosphorylase B"/>
    <property type="match status" value="2"/>
</dbReference>
<proteinExistence type="predicted"/>
<dbReference type="PANTHER" id="PTHR43245">
    <property type="entry name" value="BIFUNCTIONAL POLYMYXIN RESISTANCE PROTEIN ARNA"/>
    <property type="match status" value="1"/>
</dbReference>
<dbReference type="EMBL" id="RHJS01000002">
    <property type="protein sequence ID" value="RRK32382.1"/>
    <property type="molecule type" value="Genomic_DNA"/>
</dbReference>
<evidence type="ECO:0000259" key="1">
    <source>
        <dbReference type="Pfam" id="PF01370"/>
    </source>
</evidence>
<accession>A0A3R8LFR4</accession>
<dbReference type="PANTHER" id="PTHR43245:SF58">
    <property type="entry name" value="BLL5923 PROTEIN"/>
    <property type="match status" value="1"/>
</dbReference>
<comment type="caution">
    <text evidence="3">The sequence shown here is derived from an EMBL/GenBank/DDBJ whole genome shotgun (WGS) entry which is preliminary data.</text>
</comment>
<feature type="domain" description="NAD-dependent epimerase/dehydratase" evidence="1">
    <location>
        <begin position="4"/>
        <end position="204"/>
    </location>
</feature>
<dbReference type="Pfam" id="PF13692">
    <property type="entry name" value="Glyco_trans_1_4"/>
    <property type="match status" value="1"/>
</dbReference>
<dbReference type="InterPro" id="IPR036291">
    <property type="entry name" value="NAD(P)-bd_dom_sf"/>
</dbReference>
<gene>
    <name evidence="3" type="ORF">EBB54_14175</name>
</gene>
<dbReference type="Pfam" id="PF13439">
    <property type="entry name" value="Glyco_transf_4"/>
    <property type="match status" value="1"/>
</dbReference>
<reference evidence="3" key="1">
    <citation type="submission" date="2018-10" db="EMBL/GenBank/DDBJ databases">
        <title>Schaedlerella arabinophila gen. nov. sp. nov., isolated from the mouse intestinal tract and comparative analysis with the genome of the closely related altered Schaedler flora strain ASF502.</title>
        <authorList>
            <person name="Miyake S."/>
            <person name="Soh M."/>
            <person name="Seedorf H."/>
        </authorList>
    </citation>
    <scope>NUCLEOTIDE SEQUENCE [LARGE SCALE GENOMIC DNA]</scope>
    <source>
        <strain evidence="3">DSM 106076</strain>
    </source>
</reference>
<keyword evidence="4" id="KW-1185">Reference proteome</keyword>
<dbReference type="InterPro" id="IPR028098">
    <property type="entry name" value="Glyco_trans_4-like_N"/>
</dbReference>
<evidence type="ECO:0000313" key="4">
    <source>
        <dbReference type="Proteomes" id="UP000274920"/>
    </source>
</evidence>
<dbReference type="Proteomes" id="UP000274920">
    <property type="component" value="Unassembled WGS sequence"/>
</dbReference>
<dbReference type="Pfam" id="PF01370">
    <property type="entry name" value="Epimerase"/>
    <property type="match status" value="1"/>
</dbReference>
<sequence length="724" mass="82929">MKRVLITGANSYIGVLFENYVKEHYCSELDIDTVDMIDGSWRKKDFSPYDVVYHVAGIAHADVGNVSEEVKAKYYAINTDLAIETAKKAKADSVKQFVYMSSAIVYGDSAPYGKTKRITANTEPKPTNFYGDSKWQADKGVRELADNSFTVTVLRPPMIYGKGSKGNYPTLAKVAKKLPIFPDVKNERSMLYIENLCEFLAQVMIRDLGGIFWPQNAEYSRTSEVVKLIASANGKKILVSRTFNWVVALASHIPGKINGLANKAFGNLTYDQSLSVYDFEYRDVDLRTSIKRTEMPQNELNNDIKQNSKRKTIWIIDHYSSEPQYGGISRQYDFAKELDKRGYNVVIFSSGFSHYTHTYISEKGMYISKPFKHVRYVYVKTHSYGANNGKDRALNMITFMTQVLKYATKFAKQYGNPDVIEGASVHPLAWIAAYRLSRKYKVRFVAEVRDFWPQIWIDSGEKKESSPMCVFFRTIEDFTYKHADHIIYSLSHGDRYICDVKGVPRNKVTLIGQPMDCERYDENRKRLDEIPENIKDFIKEGFICTFTGYFMEYEGVMVMLEAQKILRDQGINVKMLFVGSGEAKSEMERYVEQNKLNNVLIGDRISKELVPALLSNSDVCMAHMEYQGKETVFKYGISKNKINDYLYSGTCTLFGFRYEDNEVVDSGGGILVEPYNSRDFAEKIKAVYVMTENSRREYGINGMKQTKAFHDLRVLTDKLVEVLL</sequence>
<dbReference type="RefSeq" id="WP_125127857.1">
    <property type="nucleotide sequence ID" value="NZ_RHJS01000002.1"/>
</dbReference>
<evidence type="ECO:0000313" key="3">
    <source>
        <dbReference type="EMBL" id="RRK32382.1"/>
    </source>
</evidence>
<dbReference type="AlphaFoldDB" id="A0A3R8LFR4"/>
<name>A0A3R8LFR4_9FIRM</name>
<evidence type="ECO:0000259" key="2">
    <source>
        <dbReference type="Pfam" id="PF13439"/>
    </source>
</evidence>
<dbReference type="SUPFAM" id="SSF53756">
    <property type="entry name" value="UDP-Glycosyltransferase/glycogen phosphorylase"/>
    <property type="match status" value="1"/>
</dbReference>
<dbReference type="Gene3D" id="3.40.50.720">
    <property type="entry name" value="NAD(P)-binding Rossmann-like Domain"/>
    <property type="match status" value="1"/>
</dbReference>
<dbReference type="InterPro" id="IPR050177">
    <property type="entry name" value="Lipid_A_modif_metabolic_enz"/>
</dbReference>
<dbReference type="SUPFAM" id="SSF51735">
    <property type="entry name" value="NAD(P)-binding Rossmann-fold domains"/>
    <property type="match status" value="1"/>
</dbReference>
<dbReference type="CDD" id="cd03794">
    <property type="entry name" value="GT4_WbuB-like"/>
    <property type="match status" value="1"/>
</dbReference>
<organism evidence="3 4">
    <name type="scientific">Schaedlerella arabinosiphila</name>
    <dbReference type="NCBI Taxonomy" id="2044587"/>
    <lineage>
        <taxon>Bacteria</taxon>
        <taxon>Bacillati</taxon>
        <taxon>Bacillota</taxon>
        <taxon>Clostridia</taxon>
        <taxon>Lachnospirales</taxon>
        <taxon>Lachnospiraceae</taxon>
        <taxon>Schaedlerella</taxon>
    </lineage>
</organism>
<dbReference type="InterPro" id="IPR001509">
    <property type="entry name" value="Epimerase_deHydtase"/>
</dbReference>
<feature type="domain" description="Glycosyltransferase subfamily 4-like N-terminal" evidence="2">
    <location>
        <begin position="332"/>
        <end position="519"/>
    </location>
</feature>